<protein>
    <submittedName>
        <fullName evidence="1">Uncharacterized protein</fullName>
    </submittedName>
</protein>
<dbReference type="AlphaFoldDB" id="A0A820SME0"/>
<dbReference type="PANTHER" id="PTHR46464:SF2">
    <property type="entry name" value="ANKYRIN AND ARMADILLO REPEAT-CONTAINING PROTEIN"/>
    <property type="match status" value="1"/>
</dbReference>
<name>A0A820SME0_9BILA</name>
<gene>
    <name evidence="1" type="ORF">OKA104_LOCUS54559</name>
</gene>
<comment type="caution">
    <text evidence="1">The sequence shown here is derived from an EMBL/GenBank/DDBJ whole genome shotgun (WGS) entry which is preliminary data.</text>
</comment>
<evidence type="ECO:0000313" key="2">
    <source>
        <dbReference type="Proteomes" id="UP000663881"/>
    </source>
</evidence>
<sequence length="110" mass="12278">DTSSHTVIHVAVNNIHTNIIEYFIQLNSELVPTWPVLVGLINHADSSMKRAVVQCLHEMTTHGEEFWYPLLETGGIRRLIALLNVTDNSLVLSVLSVLCNITTNTEVRGE</sequence>
<dbReference type="InterPro" id="IPR011989">
    <property type="entry name" value="ARM-like"/>
</dbReference>
<feature type="non-terminal residue" evidence="1">
    <location>
        <position position="1"/>
    </location>
</feature>
<feature type="non-terminal residue" evidence="1">
    <location>
        <position position="110"/>
    </location>
</feature>
<evidence type="ECO:0000313" key="1">
    <source>
        <dbReference type="EMBL" id="CAF4458575.1"/>
    </source>
</evidence>
<dbReference type="EMBL" id="CAJOAY010036630">
    <property type="protein sequence ID" value="CAF4458575.1"/>
    <property type="molecule type" value="Genomic_DNA"/>
</dbReference>
<dbReference type="PANTHER" id="PTHR46464">
    <property type="entry name" value="ANK_REP_REGION DOMAIN-CONTAINING PROTEIN"/>
    <property type="match status" value="1"/>
</dbReference>
<reference evidence="1" key="1">
    <citation type="submission" date="2021-02" db="EMBL/GenBank/DDBJ databases">
        <authorList>
            <person name="Nowell W R."/>
        </authorList>
    </citation>
    <scope>NUCLEOTIDE SEQUENCE</scope>
</reference>
<organism evidence="1 2">
    <name type="scientific">Adineta steineri</name>
    <dbReference type="NCBI Taxonomy" id="433720"/>
    <lineage>
        <taxon>Eukaryota</taxon>
        <taxon>Metazoa</taxon>
        <taxon>Spiralia</taxon>
        <taxon>Gnathifera</taxon>
        <taxon>Rotifera</taxon>
        <taxon>Eurotatoria</taxon>
        <taxon>Bdelloidea</taxon>
        <taxon>Adinetida</taxon>
        <taxon>Adinetidae</taxon>
        <taxon>Adineta</taxon>
    </lineage>
</organism>
<dbReference type="SUPFAM" id="SSF48371">
    <property type="entry name" value="ARM repeat"/>
    <property type="match status" value="1"/>
</dbReference>
<proteinExistence type="predicted"/>
<dbReference type="Gene3D" id="1.25.10.10">
    <property type="entry name" value="Leucine-rich Repeat Variant"/>
    <property type="match status" value="1"/>
</dbReference>
<dbReference type="InterPro" id="IPR016024">
    <property type="entry name" value="ARM-type_fold"/>
</dbReference>
<dbReference type="InterPro" id="IPR043379">
    <property type="entry name" value="ANKAR"/>
</dbReference>
<dbReference type="Proteomes" id="UP000663881">
    <property type="component" value="Unassembled WGS sequence"/>
</dbReference>
<accession>A0A820SME0</accession>